<name>A0ABT3DMH7_9BACI</name>
<dbReference type="Proteomes" id="UP001526147">
    <property type="component" value="Unassembled WGS sequence"/>
</dbReference>
<dbReference type="EMBL" id="JAOYEY010000050">
    <property type="protein sequence ID" value="MCV9888265.1"/>
    <property type="molecule type" value="Genomic_DNA"/>
</dbReference>
<sequence length="57" mass="6830">MKIYRLDKGIILVGKAWEIRTKLKEYSHLYGTVYEWINDENKPALKNTSPFHLKNHK</sequence>
<comment type="caution">
    <text evidence="1">The sequence shown here is derived from an EMBL/GenBank/DDBJ whole genome shotgun (WGS) entry which is preliminary data.</text>
</comment>
<dbReference type="Pfam" id="PF13072">
    <property type="entry name" value="MciZ"/>
    <property type="match status" value="1"/>
</dbReference>
<accession>A0ABT3DMH7</accession>
<evidence type="ECO:0000313" key="1">
    <source>
        <dbReference type="EMBL" id="MCV9888265.1"/>
    </source>
</evidence>
<evidence type="ECO:0000313" key="2">
    <source>
        <dbReference type="Proteomes" id="UP001526147"/>
    </source>
</evidence>
<gene>
    <name evidence="1" type="ORF">OIH86_21685</name>
</gene>
<reference evidence="1 2" key="1">
    <citation type="submission" date="2022-10" db="EMBL/GenBank/DDBJ databases">
        <title>Draft genome assembly of moderately radiation resistant bacterium Metabacillus halosaccharovorans.</title>
        <authorList>
            <person name="Pal S."/>
            <person name="Gopinathan A."/>
        </authorList>
    </citation>
    <scope>NUCLEOTIDE SEQUENCE [LARGE SCALE GENOMIC DNA]</scope>
    <source>
        <strain evidence="1 2">VITHBRA001</strain>
    </source>
</reference>
<dbReference type="RefSeq" id="WP_264144409.1">
    <property type="nucleotide sequence ID" value="NZ_JAOYEY010000050.1"/>
</dbReference>
<dbReference type="InterPro" id="IPR025177">
    <property type="entry name" value="MciZ"/>
</dbReference>
<organism evidence="1 2">
    <name type="scientific">Metabacillus halosaccharovorans</name>
    <dbReference type="NCBI Taxonomy" id="930124"/>
    <lineage>
        <taxon>Bacteria</taxon>
        <taxon>Bacillati</taxon>
        <taxon>Bacillota</taxon>
        <taxon>Bacilli</taxon>
        <taxon>Bacillales</taxon>
        <taxon>Bacillaceae</taxon>
        <taxon>Metabacillus</taxon>
    </lineage>
</organism>
<protein>
    <submittedName>
        <fullName evidence="1">Z-ring formation inhibitor MciZ</fullName>
    </submittedName>
</protein>
<proteinExistence type="predicted"/>
<keyword evidence="2" id="KW-1185">Reference proteome</keyword>